<evidence type="ECO:0000313" key="6">
    <source>
        <dbReference type="Proteomes" id="UP000183832"/>
    </source>
</evidence>
<dbReference type="InterPro" id="IPR043502">
    <property type="entry name" value="DNA/RNA_pol_sf"/>
</dbReference>
<gene>
    <name evidence="5" type="primary">putative DNA polymerase theta</name>
    <name evidence="5" type="ORF">CLUMA_CG021390</name>
</gene>
<reference evidence="5 6" key="1">
    <citation type="submission" date="2015-04" db="EMBL/GenBank/DDBJ databases">
        <authorList>
            <person name="Syromyatnikov M.Y."/>
            <person name="Popov V.N."/>
        </authorList>
    </citation>
    <scope>NUCLEOTIDE SEQUENCE [LARGE SCALE GENOMIC DNA]</scope>
</reference>
<dbReference type="Gene3D" id="3.40.50.300">
    <property type="entry name" value="P-loop containing nucleotide triphosphate hydrolases"/>
    <property type="match status" value="2"/>
</dbReference>
<dbReference type="GO" id="GO:0003887">
    <property type="term" value="F:DNA-directed DNA polymerase activity"/>
    <property type="evidence" value="ECO:0007669"/>
    <property type="project" value="InterPro"/>
</dbReference>
<dbReference type="PANTHER" id="PTHR10133:SF62">
    <property type="entry name" value="DNA POLYMERASE THETA"/>
    <property type="match status" value="1"/>
</dbReference>
<dbReference type="Gene3D" id="3.30.70.370">
    <property type="match status" value="1"/>
</dbReference>
<dbReference type="GO" id="GO:0006261">
    <property type="term" value="P:DNA-templated DNA replication"/>
    <property type="evidence" value="ECO:0007669"/>
    <property type="project" value="InterPro"/>
</dbReference>
<dbReference type="SMART" id="SM00482">
    <property type="entry name" value="POLAc"/>
    <property type="match status" value="1"/>
</dbReference>
<dbReference type="Gene3D" id="1.10.3380.20">
    <property type="match status" value="1"/>
</dbReference>
<dbReference type="InterPro" id="IPR036397">
    <property type="entry name" value="RNaseH_sf"/>
</dbReference>
<evidence type="ECO:0000256" key="1">
    <source>
        <dbReference type="ARBA" id="ARBA00022741"/>
    </source>
</evidence>
<dbReference type="SUPFAM" id="SSF46785">
    <property type="entry name" value="Winged helix' DNA-binding domain"/>
    <property type="match status" value="1"/>
</dbReference>
<dbReference type="CDD" id="cd18795">
    <property type="entry name" value="SF2_C_Ski2"/>
    <property type="match status" value="1"/>
</dbReference>
<dbReference type="FunFam" id="1.10.150.20:FF:000070">
    <property type="entry name" value="DNA polymerase I, putative"/>
    <property type="match status" value="1"/>
</dbReference>
<evidence type="ECO:0000259" key="4">
    <source>
        <dbReference type="PROSITE" id="PS51194"/>
    </source>
</evidence>
<evidence type="ECO:0000313" key="5">
    <source>
        <dbReference type="EMBL" id="CRL08644.1"/>
    </source>
</evidence>
<dbReference type="GO" id="GO:0097681">
    <property type="term" value="P:double-strand break repair via alternative nonhomologous end joining"/>
    <property type="evidence" value="ECO:0007669"/>
    <property type="project" value="TreeGrafter"/>
</dbReference>
<dbReference type="CDD" id="cd18026">
    <property type="entry name" value="DEXHc_POLQ-like"/>
    <property type="match status" value="1"/>
</dbReference>
<feature type="domain" description="Helicase ATP-binding" evidence="3">
    <location>
        <begin position="289"/>
        <end position="462"/>
    </location>
</feature>
<dbReference type="Pfam" id="PF00270">
    <property type="entry name" value="DEAD"/>
    <property type="match status" value="1"/>
</dbReference>
<dbReference type="GO" id="GO:0005524">
    <property type="term" value="F:ATP binding"/>
    <property type="evidence" value="ECO:0007669"/>
    <property type="project" value="UniProtKB-KW"/>
</dbReference>
<dbReference type="Pfam" id="PF00476">
    <property type="entry name" value="DNA_pol_A"/>
    <property type="match status" value="1"/>
</dbReference>
<dbReference type="GO" id="GO:0003677">
    <property type="term" value="F:DNA binding"/>
    <property type="evidence" value="ECO:0007669"/>
    <property type="project" value="InterPro"/>
</dbReference>
<dbReference type="Pfam" id="PF00271">
    <property type="entry name" value="Helicase_C"/>
    <property type="match status" value="1"/>
</dbReference>
<dbReference type="InterPro" id="IPR002298">
    <property type="entry name" value="DNA_polymerase_A"/>
</dbReference>
<dbReference type="PROSITE" id="PS51194">
    <property type="entry name" value="HELICASE_CTER"/>
    <property type="match status" value="1"/>
</dbReference>
<dbReference type="Gene3D" id="1.10.150.20">
    <property type="entry name" value="5' to 3' exonuclease, C-terminal subdomain"/>
    <property type="match status" value="1"/>
</dbReference>
<name>A0A1J1J9U4_9DIPT</name>
<dbReference type="InterPro" id="IPR027417">
    <property type="entry name" value="P-loop_NTPase"/>
</dbReference>
<dbReference type="Proteomes" id="UP000183832">
    <property type="component" value="Unassembled WGS sequence"/>
</dbReference>
<organism evidence="5 6">
    <name type="scientific">Clunio marinus</name>
    <dbReference type="NCBI Taxonomy" id="568069"/>
    <lineage>
        <taxon>Eukaryota</taxon>
        <taxon>Metazoa</taxon>
        <taxon>Ecdysozoa</taxon>
        <taxon>Arthropoda</taxon>
        <taxon>Hexapoda</taxon>
        <taxon>Insecta</taxon>
        <taxon>Pterygota</taxon>
        <taxon>Neoptera</taxon>
        <taxon>Endopterygota</taxon>
        <taxon>Diptera</taxon>
        <taxon>Nematocera</taxon>
        <taxon>Chironomoidea</taxon>
        <taxon>Chironomidae</taxon>
        <taxon>Clunio</taxon>
    </lineage>
</organism>
<dbReference type="PANTHER" id="PTHR10133">
    <property type="entry name" value="DNA POLYMERASE I"/>
    <property type="match status" value="1"/>
</dbReference>
<dbReference type="SUPFAM" id="SSF56672">
    <property type="entry name" value="DNA/RNA polymerases"/>
    <property type="match status" value="1"/>
</dbReference>
<keyword evidence="6" id="KW-1185">Reference proteome</keyword>
<dbReference type="InterPro" id="IPR001098">
    <property type="entry name" value="DNA-dir_DNA_pol_A_palm_dom"/>
</dbReference>
<protein>
    <submittedName>
        <fullName evidence="5">CLUMA_CG021390, isoform A</fullName>
    </submittedName>
</protein>
<dbReference type="STRING" id="568069.A0A1J1J9U4"/>
<dbReference type="Pfam" id="PF21099">
    <property type="entry name" value="POLQ_helical"/>
    <property type="match status" value="1"/>
</dbReference>
<dbReference type="SUPFAM" id="SSF52540">
    <property type="entry name" value="P-loop containing nucleoside triphosphate hydrolases"/>
    <property type="match status" value="1"/>
</dbReference>
<evidence type="ECO:0000256" key="2">
    <source>
        <dbReference type="ARBA" id="ARBA00022840"/>
    </source>
</evidence>
<feature type="domain" description="Helicase C-terminal" evidence="4">
    <location>
        <begin position="508"/>
        <end position="707"/>
    </location>
</feature>
<dbReference type="PROSITE" id="PS51192">
    <property type="entry name" value="HELICASE_ATP_BIND_1"/>
    <property type="match status" value="1"/>
</dbReference>
<dbReference type="Pfam" id="PF20470">
    <property type="entry name" value="HTH_61"/>
    <property type="match status" value="1"/>
</dbReference>
<dbReference type="SMART" id="SM00487">
    <property type="entry name" value="DEXDc"/>
    <property type="match status" value="1"/>
</dbReference>
<dbReference type="EMBL" id="CVRI01000075">
    <property type="protein sequence ID" value="CRL08644.1"/>
    <property type="molecule type" value="Genomic_DNA"/>
</dbReference>
<dbReference type="InterPro" id="IPR048960">
    <property type="entry name" value="POLQ-like_helical"/>
</dbReference>
<dbReference type="InterPro" id="IPR001650">
    <property type="entry name" value="Helicase_C-like"/>
</dbReference>
<proteinExistence type="predicted"/>
<dbReference type="Gene3D" id="1.20.1060.10">
    <property type="entry name" value="Taq DNA Polymerase, Chain T, domain 4"/>
    <property type="match status" value="1"/>
</dbReference>
<sequence length="1786" mass="204401">MPYESPSFEIGERTLLEIEQQTNYARTPLTSRNKQTNDDENEIIIEESPNAKDNSSTFYQKDLAERFKNASQRGKMKRKFEKSKSNLTFRGDDEENKKSEISSISKYLQVEEIDFSAWERSAAKLISPAVKNASKFATIMDDFADINFSESFISESQEEMILNKKSKDDADCENSIHEMDNVTFLLPHEATKNDQVEADKLLQAEFDQHKQSNVSLLESDSIKTESVLAFSQNVVTCRKESHDESLSLDMNKDLRFISNWNLPQSIVNEYRKKGVEEMFDWQNECLRNTKVLFENANLVYSAPTSAGKTLVSEILMIKNVVERRKKAIFILPFVSVVREKTFYLQDLMTSSGIRVEGFFGGYHPPGGFESIDIAVCTIEKANSIINRLLEKNKLDEIGTIVIDEIHLISDSSRGYILELLLTKILYMCQKFHHKIQLVTMSATLPNVELLRDWLKAEFYRTDYRPIELREMIKIGKNIYDQRMKLLKEIDETWKDFFPNDSDEVCQLSMETILENCQLIIFCPSKDWCEQLSTNLARGIHGMLKTNAGGIVNILNKMRIEMLLEQAKALASGVDEKLIRNLGYGCAFHHAGLTTDERDLIEMGFKDGTLKVLVATSTLSSGVNLPARRVIIRTPMFGRSMMSNLTYRQMIGRAGRKGKDVLGESILVCNDATSRIGKQLVVTSLDPISSCLNADNNAHLKRALLEIIASGVANTKVDLEGFVKSTLYCQQHEIEFDWFQISNEDLKALINVKISSENETETDTDPIRSSMNFLLEYEFIRIHANDDNNDVQFVPTRLGLACLSSSLPPKDGFLLFSELQKSRQNFVLESELHAIYLVTPFSVAYQLQDIDWIYFAEVHDKLPEMMKRVGTMVGVSETYMIRAITGKHSSDWRSLQIHKRFYTALALQELVNEKSVTEVSMKYKIPRGMLQSLQQMASTFAGTVTTFCKSLQWNLLALILSQFRERLFFGIHPDLIDLMKIPSLNSTRVARALYKNGIERLNDLANCKTLAVENVILDLGENFFIAGKSLEMNAQQLANLMINEARHHLQNEMGLVGVQWTQQQSGNASRKDRKRKAKLSISDENTKRTRIDLNTSEEFKRNLRSSDTSTELLVVNTQLFNQLDKKADEDKEIDENASLFKDLESESSSSNESLLEHFQLVDVLVGDETFSQFEGELQEQNEIGMSIGIQKFEIKQQMIGGNLLQSSLKNFNFTFDKNFYIDCISFCCNANRVYFLNVQNDNVKLIERVKQMLIKLMNRSNLTLNIYEAKEQLKILFKALKPPHIGNFVKIRDPRIGSWILHPDTNLNWHQMVEKFSPKHAEVLQLAAKHQSTVSSLGMNFVSRVESKIRTAVECFLSNHLLEQQIELMKKTGNGTISRVFCDLEMSIQIVLMKMELNGFPINECKFQGMIEKASKLQRQLEQHIYELNGRKFNLSSSKEVSKVVGIHRNLENKKKLSTAKNVLEKLDLPIANYIMTWRTLSKTLSNFQPMTKLIRNERVYGNSFSLTQTGRISMYEPNLQNVTKDFIVKFKDYDEIVSFRSAFECSKGKLLLSADFCQLELRILTHLSKDSNLMSIMKSPGEDIFRKISAKWNKIDESDVTVVHRNQTKQLCYGIIYGMGNKALAETMKIDEEESAKVTAEFHAAYQGIKRYSDKTIQKARENGFIETVTLRRRYLPALNSESSSEKAQAERQALNSCIQGSASDLVKNAILRMDRNLNKNKLNDCNLVLHLHDELFYEVPEECIKDAGRILMQSMQNCVELRVPLLVKLKFGRSWGEMKDFQTLQ</sequence>
<dbReference type="CDD" id="cd08638">
    <property type="entry name" value="DNA_pol_A_theta"/>
    <property type="match status" value="1"/>
</dbReference>
<dbReference type="InterPro" id="IPR036390">
    <property type="entry name" value="WH_DNA-bd_sf"/>
</dbReference>
<keyword evidence="2" id="KW-0067">ATP-binding</keyword>
<keyword evidence="1" id="KW-0547">Nucleotide-binding</keyword>
<accession>A0A1J1J9U4</accession>
<dbReference type="Gene3D" id="3.30.420.10">
    <property type="entry name" value="Ribonuclease H-like superfamily/Ribonuclease H"/>
    <property type="match status" value="1"/>
</dbReference>
<dbReference type="OrthoDB" id="275278at2759"/>
<dbReference type="SMART" id="SM00490">
    <property type="entry name" value="HELICc"/>
    <property type="match status" value="1"/>
</dbReference>
<dbReference type="InterPro" id="IPR014001">
    <property type="entry name" value="Helicase_ATP-bd"/>
</dbReference>
<dbReference type="SUPFAM" id="SSF158702">
    <property type="entry name" value="Sec63 N-terminal domain-like"/>
    <property type="match status" value="1"/>
</dbReference>
<dbReference type="InterPro" id="IPR046931">
    <property type="entry name" value="HTH_61"/>
</dbReference>
<evidence type="ECO:0000259" key="3">
    <source>
        <dbReference type="PROSITE" id="PS51192"/>
    </source>
</evidence>
<dbReference type="PRINTS" id="PR00868">
    <property type="entry name" value="DNAPOLI"/>
</dbReference>
<dbReference type="FunFam" id="3.40.50.300:FF:000753">
    <property type="entry name" value="Polymerase (DNA directed), theta"/>
    <property type="match status" value="1"/>
</dbReference>
<dbReference type="InterPro" id="IPR011545">
    <property type="entry name" value="DEAD/DEAH_box_helicase_dom"/>
</dbReference>